<evidence type="ECO:0000256" key="3">
    <source>
        <dbReference type="SAM" id="SignalP"/>
    </source>
</evidence>
<dbReference type="Pfam" id="PF16845">
    <property type="entry name" value="SQAPI"/>
    <property type="match status" value="1"/>
</dbReference>
<evidence type="ECO:0000256" key="1">
    <source>
        <dbReference type="ARBA" id="ARBA00022690"/>
    </source>
</evidence>
<dbReference type="EMBL" id="JASCZI010093307">
    <property type="protein sequence ID" value="MED6153221.1"/>
    <property type="molecule type" value="Genomic_DNA"/>
</dbReference>
<evidence type="ECO:0000313" key="5">
    <source>
        <dbReference type="EMBL" id="MED6153221.1"/>
    </source>
</evidence>
<name>A0ABU6TZ76_9FABA</name>
<dbReference type="Proteomes" id="UP001341840">
    <property type="component" value="Unassembled WGS sequence"/>
</dbReference>
<feature type="signal peptide" evidence="3">
    <location>
        <begin position="1"/>
        <end position="23"/>
    </location>
</feature>
<dbReference type="InterPro" id="IPR000010">
    <property type="entry name" value="Cystatin_dom"/>
</dbReference>
<evidence type="ECO:0000256" key="2">
    <source>
        <dbReference type="ARBA" id="ARBA00022704"/>
    </source>
</evidence>
<sequence>MMRSDCLIIVMLFLFWFAPLYSAISWPESPSRILGKLPLNLDVNGSTVKHMARFAILEYNSWVNMKLRLVKVLSCREKVHFKESYIFALDLLAKDDEAYKTKKYLAEVHQKRRNRDQLILQTLLKFELAHRLNFN</sequence>
<dbReference type="InterPro" id="IPR046350">
    <property type="entry name" value="Cystatin_sf"/>
</dbReference>
<evidence type="ECO:0000313" key="6">
    <source>
        <dbReference type="Proteomes" id="UP001341840"/>
    </source>
</evidence>
<gene>
    <name evidence="5" type="ORF">PIB30_099612</name>
</gene>
<keyword evidence="1" id="KW-0646">Protease inhibitor</keyword>
<protein>
    <recommendedName>
        <fullName evidence="4">Cystatin domain-containing protein</fullName>
    </recommendedName>
</protein>
<dbReference type="SUPFAM" id="SSF54403">
    <property type="entry name" value="Cystatin/monellin"/>
    <property type="match status" value="1"/>
</dbReference>
<comment type="caution">
    <text evidence="5">The sequence shown here is derived from an EMBL/GenBank/DDBJ whole genome shotgun (WGS) entry which is preliminary data.</text>
</comment>
<proteinExistence type="predicted"/>
<keyword evidence="2" id="KW-0789">Thiol protease inhibitor</keyword>
<feature type="domain" description="Cystatin" evidence="4">
    <location>
        <begin position="42"/>
        <end position="114"/>
    </location>
</feature>
<keyword evidence="3" id="KW-0732">Signal</keyword>
<keyword evidence="6" id="KW-1185">Reference proteome</keyword>
<accession>A0ABU6TZ76</accession>
<dbReference type="Gene3D" id="3.10.450.10">
    <property type="match status" value="1"/>
</dbReference>
<organism evidence="5 6">
    <name type="scientific">Stylosanthes scabra</name>
    <dbReference type="NCBI Taxonomy" id="79078"/>
    <lineage>
        <taxon>Eukaryota</taxon>
        <taxon>Viridiplantae</taxon>
        <taxon>Streptophyta</taxon>
        <taxon>Embryophyta</taxon>
        <taxon>Tracheophyta</taxon>
        <taxon>Spermatophyta</taxon>
        <taxon>Magnoliopsida</taxon>
        <taxon>eudicotyledons</taxon>
        <taxon>Gunneridae</taxon>
        <taxon>Pentapetalae</taxon>
        <taxon>rosids</taxon>
        <taxon>fabids</taxon>
        <taxon>Fabales</taxon>
        <taxon>Fabaceae</taxon>
        <taxon>Papilionoideae</taxon>
        <taxon>50 kb inversion clade</taxon>
        <taxon>dalbergioids sensu lato</taxon>
        <taxon>Dalbergieae</taxon>
        <taxon>Pterocarpus clade</taxon>
        <taxon>Stylosanthes</taxon>
    </lineage>
</organism>
<evidence type="ECO:0000259" key="4">
    <source>
        <dbReference type="Pfam" id="PF16845"/>
    </source>
</evidence>
<reference evidence="5 6" key="1">
    <citation type="journal article" date="2023" name="Plants (Basel)">
        <title>Bridging the Gap: Combining Genomics and Transcriptomics Approaches to Understand Stylosanthes scabra, an Orphan Legume from the Brazilian Caatinga.</title>
        <authorList>
            <person name="Ferreira-Neto J.R.C."/>
            <person name="da Silva M.D."/>
            <person name="Binneck E."/>
            <person name="de Melo N.F."/>
            <person name="da Silva R.H."/>
            <person name="de Melo A.L.T.M."/>
            <person name="Pandolfi V."/>
            <person name="Bustamante F.O."/>
            <person name="Brasileiro-Vidal A.C."/>
            <person name="Benko-Iseppon A.M."/>
        </authorList>
    </citation>
    <scope>NUCLEOTIDE SEQUENCE [LARGE SCALE GENOMIC DNA]</scope>
    <source>
        <tissue evidence="5">Leaves</tissue>
    </source>
</reference>
<feature type="chain" id="PRO_5045569843" description="Cystatin domain-containing protein" evidence="3">
    <location>
        <begin position="24"/>
        <end position="135"/>
    </location>
</feature>